<protein>
    <submittedName>
        <fullName evidence="3">Ubiquitin 3 binding protein But2 C-terminal domain-containing protein</fullName>
    </submittedName>
</protein>
<feature type="region of interest" description="Disordered" evidence="1">
    <location>
        <begin position="1"/>
        <end position="27"/>
    </location>
</feature>
<dbReference type="PANTHER" id="PTHR39613">
    <property type="entry name" value="ANCHORED CELL WALL PROTEIN, PUTATIVE (AFU_ORTHOLOGUE AFUA_4G08960)-RELATED"/>
    <property type="match status" value="1"/>
</dbReference>
<dbReference type="OrthoDB" id="4657524at2759"/>
<dbReference type="InterPro" id="IPR018620">
    <property type="entry name" value="Ubiquitin3-bd_protein_But2_C"/>
</dbReference>
<name>A0A6A6GDG8_9PEZI</name>
<reference evidence="4" key="1">
    <citation type="journal article" date="2020" name="Stud. Mycol.">
        <title>101 Dothideomycetes genomes: A test case for predicting lifestyles and emergence of pathogens.</title>
        <authorList>
            <person name="Haridas S."/>
            <person name="Albert R."/>
            <person name="Binder M."/>
            <person name="Bloem J."/>
            <person name="LaButti K."/>
            <person name="Salamov A."/>
            <person name="Andreopoulos B."/>
            <person name="Baker S."/>
            <person name="Barry K."/>
            <person name="Bills G."/>
            <person name="Bluhm B."/>
            <person name="Cannon C."/>
            <person name="Castanera R."/>
            <person name="Culley D."/>
            <person name="Daum C."/>
            <person name="Ezra D."/>
            <person name="Gonzalez J."/>
            <person name="Henrissat B."/>
            <person name="Kuo A."/>
            <person name="Liang C."/>
            <person name="Lipzen A."/>
            <person name="Lutzoni F."/>
            <person name="Magnuson J."/>
            <person name="Mondo S."/>
            <person name="Nolan M."/>
            <person name="Ohm R."/>
            <person name="Pangilinan J."/>
            <person name="Park H.-J."/>
            <person name="Ramirez L."/>
            <person name="Alfaro M."/>
            <person name="Sun H."/>
            <person name="Tritt A."/>
            <person name="Yoshinaga Y."/>
            <person name="Zwiers L.-H."/>
            <person name="Turgeon B."/>
            <person name="Goodwin S."/>
            <person name="Spatafora J."/>
            <person name="Crous P."/>
            <person name="Grigoriev I."/>
        </authorList>
    </citation>
    <scope>NUCLEOTIDE SEQUENCE [LARGE SCALE GENOMIC DNA]</scope>
    <source>
        <strain evidence="4">CECT 20119</strain>
    </source>
</reference>
<dbReference type="Proteomes" id="UP000799538">
    <property type="component" value="Unassembled WGS sequence"/>
</dbReference>
<dbReference type="Pfam" id="PF09792">
    <property type="entry name" value="But2"/>
    <property type="match status" value="1"/>
</dbReference>
<proteinExistence type="predicted"/>
<dbReference type="AlphaFoldDB" id="A0A6A6GDG8"/>
<evidence type="ECO:0000259" key="2">
    <source>
        <dbReference type="Pfam" id="PF09792"/>
    </source>
</evidence>
<keyword evidence="4" id="KW-1185">Reference proteome</keyword>
<evidence type="ECO:0000313" key="3">
    <source>
        <dbReference type="EMBL" id="KAF2223741.1"/>
    </source>
</evidence>
<organism evidence="3 4">
    <name type="scientific">Elsinoe ampelina</name>
    <dbReference type="NCBI Taxonomy" id="302913"/>
    <lineage>
        <taxon>Eukaryota</taxon>
        <taxon>Fungi</taxon>
        <taxon>Dikarya</taxon>
        <taxon>Ascomycota</taxon>
        <taxon>Pezizomycotina</taxon>
        <taxon>Dothideomycetes</taxon>
        <taxon>Dothideomycetidae</taxon>
        <taxon>Myriangiales</taxon>
        <taxon>Elsinoaceae</taxon>
        <taxon>Elsinoe</taxon>
    </lineage>
</organism>
<feature type="domain" description="Ubiquitin 3 binding protein But2 C-terminal" evidence="2">
    <location>
        <begin position="39"/>
        <end position="164"/>
    </location>
</feature>
<dbReference type="PANTHER" id="PTHR39613:SF1">
    <property type="entry name" value="ANCHORED CELL WALL PROTEIN, PUTATIVE (AFU_ORTHOLOGUE AFUA_4G08960)-RELATED"/>
    <property type="match status" value="1"/>
</dbReference>
<accession>A0A6A6GDG8</accession>
<evidence type="ECO:0000256" key="1">
    <source>
        <dbReference type="SAM" id="MobiDB-lite"/>
    </source>
</evidence>
<gene>
    <name evidence="3" type="ORF">BDZ85DRAFT_318953</name>
</gene>
<feature type="compositionally biased region" description="Pro residues" evidence="1">
    <location>
        <begin position="1"/>
        <end position="23"/>
    </location>
</feature>
<dbReference type="EMBL" id="ML992506">
    <property type="protein sequence ID" value="KAF2223741.1"/>
    <property type="molecule type" value="Genomic_DNA"/>
</dbReference>
<evidence type="ECO:0000313" key="4">
    <source>
        <dbReference type="Proteomes" id="UP000799538"/>
    </source>
</evidence>
<sequence length="174" mass="18761">MPAPPPPMPAPPPPPAPPAPQPKPKQCAPELKPHLFVLPNSIVITSTSGQTWTHQYLPSLSPTNSTTFTYPIPTAWSSKTCSLIFTWPTKDKLQTSDYWVSGSGALSFAKADGEGAGVELGRVQPATEGRYVIWSGVCEAGKEVRFRGSSVGGVDLRWFQDYNPEPIGLWVVAC</sequence>